<gene>
    <name evidence="1" type="ORF">HNR30_008778</name>
</gene>
<evidence type="ECO:0000313" key="2">
    <source>
        <dbReference type="Proteomes" id="UP000530928"/>
    </source>
</evidence>
<proteinExistence type="predicted"/>
<dbReference type="RefSeq" id="WP_181616088.1">
    <property type="nucleotide sequence ID" value="NZ_BAABAM010000013.1"/>
</dbReference>
<name>A0A7W0CUG7_9ACTN</name>
<accession>A0A7W0CUG7</accession>
<reference evidence="1 2" key="1">
    <citation type="submission" date="2020-07" db="EMBL/GenBank/DDBJ databases">
        <title>Genomic Encyclopedia of Type Strains, Phase IV (KMG-IV): sequencing the most valuable type-strain genomes for metagenomic binning, comparative biology and taxonomic classification.</title>
        <authorList>
            <person name="Goeker M."/>
        </authorList>
    </citation>
    <scope>NUCLEOTIDE SEQUENCE [LARGE SCALE GENOMIC DNA]</scope>
    <source>
        <strain evidence="1 2">DSM 45533</strain>
    </source>
</reference>
<protein>
    <submittedName>
        <fullName evidence="1">Uncharacterized protein</fullName>
    </submittedName>
</protein>
<comment type="caution">
    <text evidence="1">The sequence shown here is derived from an EMBL/GenBank/DDBJ whole genome shotgun (WGS) entry which is preliminary data.</text>
</comment>
<keyword evidence="2" id="KW-1185">Reference proteome</keyword>
<dbReference type="AlphaFoldDB" id="A0A7W0CUG7"/>
<organism evidence="1 2">
    <name type="scientific">Nonomuraea soli</name>
    <dbReference type="NCBI Taxonomy" id="1032476"/>
    <lineage>
        <taxon>Bacteria</taxon>
        <taxon>Bacillati</taxon>
        <taxon>Actinomycetota</taxon>
        <taxon>Actinomycetes</taxon>
        <taxon>Streptosporangiales</taxon>
        <taxon>Streptosporangiaceae</taxon>
        <taxon>Nonomuraea</taxon>
    </lineage>
</organism>
<evidence type="ECO:0000313" key="1">
    <source>
        <dbReference type="EMBL" id="MBA2897380.1"/>
    </source>
</evidence>
<dbReference type="Proteomes" id="UP000530928">
    <property type="component" value="Unassembled WGS sequence"/>
</dbReference>
<sequence length="83" mass="9427">MPTDLPPLVWNGGRRRYLLAWERRSDGWWAHLHHLEISPEPAFSLADVFVTVDDWQPAAAVEQIVGQDYSKVGRTNAAPEDCL</sequence>
<dbReference type="EMBL" id="JACDUR010000011">
    <property type="protein sequence ID" value="MBA2897380.1"/>
    <property type="molecule type" value="Genomic_DNA"/>
</dbReference>